<reference evidence="9 10" key="1">
    <citation type="submission" date="2023-02" db="EMBL/GenBank/DDBJ databases">
        <title>Microbacterium betulae sp. nov., isolated from birch wood.</title>
        <authorList>
            <person name="Pasciak M."/>
            <person name="Pawlik K.J."/>
            <person name="Martynowski D."/>
            <person name="Laczmanski L."/>
            <person name="Ciekot J."/>
            <person name="Szponar B."/>
            <person name="Wojcik-Fatla A."/>
            <person name="Mackiewicz B."/>
            <person name="Farian E."/>
            <person name="Cholewa G."/>
            <person name="Cholewa A."/>
            <person name="Dutkiewicz J."/>
        </authorList>
    </citation>
    <scope>NUCLEOTIDE SEQUENCE [LARGE SCALE GENOMIC DNA]</scope>
    <source>
        <strain evidence="9 10">AB</strain>
    </source>
</reference>
<dbReference type="FunFam" id="3.50.50.60:FF:000341">
    <property type="entry name" value="Baeyer-Villiger monooxygenase"/>
    <property type="match status" value="1"/>
</dbReference>
<dbReference type="Proteomes" id="UP001305498">
    <property type="component" value="Chromosome"/>
</dbReference>
<dbReference type="PANTHER" id="PTHR43098:SF4">
    <property type="entry name" value="BLR3857 PROTEIN"/>
    <property type="match status" value="1"/>
</dbReference>
<evidence type="ECO:0000256" key="1">
    <source>
        <dbReference type="ARBA" id="ARBA00001974"/>
    </source>
</evidence>
<dbReference type="Pfam" id="PF13738">
    <property type="entry name" value="Pyr_redox_3"/>
    <property type="match status" value="1"/>
</dbReference>
<evidence type="ECO:0000256" key="6">
    <source>
        <dbReference type="ARBA" id="ARBA00023002"/>
    </source>
</evidence>
<evidence type="ECO:0000256" key="3">
    <source>
        <dbReference type="ARBA" id="ARBA00022630"/>
    </source>
</evidence>
<protein>
    <submittedName>
        <fullName evidence="9">NAD(P)/FAD-dependent oxidoreductase</fullName>
    </submittedName>
</protein>
<evidence type="ECO:0000256" key="7">
    <source>
        <dbReference type="ARBA" id="ARBA00023033"/>
    </source>
</evidence>
<dbReference type="RefSeq" id="WP_317139335.1">
    <property type="nucleotide sequence ID" value="NZ_CP118157.1"/>
</dbReference>
<dbReference type="SUPFAM" id="SSF51905">
    <property type="entry name" value="FAD/NAD(P)-binding domain"/>
    <property type="match status" value="1"/>
</dbReference>
<evidence type="ECO:0000313" key="9">
    <source>
        <dbReference type="EMBL" id="WOF22863.1"/>
    </source>
</evidence>
<dbReference type="GO" id="GO:0016709">
    <property type="term" value="F:oxidoreductase activity, acting on paired donors, with incorporation or reduction of molecular oxygen, NAD(P)H as one donor, and incorporation of one atom of oxygen"/>
    <property type="evidence" value="ECO:0007669"/>
    <property type="project" value="UniProtKB-ARBA"/>
</dbReference>
<dbReference type="InterPro" id="IPR050775">
    <property type="entry name" value="FAD-binding_Monooxygenases"/>
</dbReference>
<keyword evidence="5" id="KW-0521">NADP</keyword>
<dbReference type="EMBL" id="CP118157">
    <property type="protein sequence ID" value="WOF22863.1"/>
    <property type="molecule type" value="Genomic_DNA"/>
</dbReference>
<evidence type="ECO:0000256" key="8">
    <source>
        <dbReference type="SAM" id="MobiDB-lite"/>
    </source>
</evidence>
<evidence type="ECO:0000256" key="2">
    <source>
        <dbReference type="ARBA" id="ARBA00010139"/>
    </source>
</evidence>
<dbReference type="Gene3D" id="3.50.50.60">
    <property type="entry name" value="FAD/NAD(P)-binding domain"/>
    <property type="match status" value="2"/>
</dbReference>
<organism evidence="9 10">
    <name type="scientific">Microbacterium betulae</name>
    <dbReference type="NCBI Taxonomy" id="2981139"/>
    <lineage>
        <taxon>Bacteria</taxon>
        <taxon>Bacillati</taxon>
        <taxon>Actinomycetota</taxon>
        <taxon>Actinomycetes</taxon>
        <taxon>Micrococcales</taxon>
        <taxon>Microbacteriaceae</taxon>
        <taxon>Microbacterium</taxon>
    </lineage>
</organism>
<keyword evidence="4" id="KW-0274">FAD</keyword>
<evidence type="ECO:0000256" key="5">
    <source>
        <dbReference type="ARBA" id="ARBA00022857"/>
    </source>
</evidence>
<keyword evidence="7" id="KW-0503">Monooxygenase</keyword>
<gene>
    <name evidence="9" type="ORF">N8K70_15940</name>
</gene>
<comment type="cofactor">
    <cofactor evidence="1">
        <name>FAD</name>
        <dbReference type="ChEBI" id="CHEBI:57692"/>
    </cofactor>
</comment>
<keyword evidence="10" id="KW-1185">Reference proteome</keyword>
<dbReference type="KEGG" id="mbet:N8K70_15940"/>
<evidence type="ECO:0000256" key="4">
    <source>
        <dbReference type="ARBA" id="ARBA00022827"/>
    </source>
</evidence>
<dbReference type="AlphaFoldDB" id="A0AA97FHN1"/>
<comment type="similarity">
    <text evidence="2">Belongs to the FAD-binding monooxygenase family.</text>
</comment>
<feature type="region of interest" description="Disordered" evidence="8">
    <location>
        <begin position="1"/>
        <end position="21"/>
    </location>
</feature>
<proteinExistence type="inferred from homology"/>
<evidence type="ECO:0000313" key="10">
    <source>
        <dbReference type="Proteomes" id="UP001305498"/>
    </source>
</evidence>
<keyword evidence="3" id="KW-0285">Flavoprotein</keyword>
<sequence>MAEKNTDQPDDGTQPRFDPARLRARYRAERAKRIRADGNRQYQKLEGEFSDLDFDPYVEPGFSREPVADAVDAVIVGGGYGGLLVGAELRRAGLERIRIIERGGDIGGTWYWNRYPGAACDVESYIYLPLIEEVGGAPSHKYATAPEIWEHTKKIARRFDLYRDALFQTAVTEAVWDEKSETYTVRTDRDDVIRARYLITATGSLSKPKLPGIPGIASYRGHMIHSSRWDYEYTGGDQTGGLSGLADKRVAVIGTGATAVQLIPHLAEGAEHLFVFQRTPSSIHVRADRPTDPEWFEGLPKGWQKERVENFTKAFEGIPVEVDLVNDSWTQSFFDAADAAAHRDVAPHQLANYLKMEETRSRVDQVVKDPRVAEALKPWYDFFCKRPCFHDGYLEVFNRDNVTLVDTDGRGVDRIDETGLWVDGEHYEVDCIVFATGFEVGTSFRSRTGFDIRGRGGMTLDDHWKDGFRSLHGLAVHNFPNYFFINSLSQAAMTANFAHTLAEESAHIGYIIGAANRDSAKTIEVTAEAEEAWVQEIIDVVTNNTVGAQNLAFQEECTPGYYNNEGKPSLVAVQNGPYGLGATAYFGVLDSWRKAGTLPGLSLTPAPVTVEAR</sequence>
<dbReference type="PANTHER" id="PTHR43098">
    <property type="entry name" value="L-ORNITHINE N(5)-MONOOXYGENASE-RELATED"/>
    <property type="match status" value="1"/>
</dbReference>
<keyword evidence="6" id="KW-0560">Oxidoreductase</keyword>
<accession>A0AA97FHN1</accession>
<name>A0AA97FHN1_9MICO</name>
<dbReference type="InterPro" id="IPR036188">
    <property type="entry name" value="FAD/NAD-bd_sf"/>
</dbReference>